<feature type="chain" id="PRO_5032848952" evidence="1">
    <location>
        <begin position="20"/>
        <end position="117"/>
    </location>
</feature>
<accession>A0A840A5X0</accession>
<sequence>MRAWLLAVAALPLALPAAAQPTTYCNGRLTAEGFEVRGTTGQNPRSHFVAHLRNTHSVPLRVVVLFTGDALGRPAGTPRSLPPGATWSVPLGYQNRRPGVPPMTPDRLAAATRISCQ</sequence>
<feature type="signal peptide" evidence="1">
    <location>
        <begin position="1"/>
        <end position="19"/>
    </location>
</feature>
<gene>
    <name evidence="2" type="ORF">GGQ83_000335</name>
</gene>
<protein>
    <submittedName>
        <fullName evidence="2">Uncharacterized protein</fullName>
    </submittedName>
</protein>
<dbReference type="AlphaFoldDB" id="A0A840A5X0"/>
<dbReference type="Proteomes" id="UP000553193">
    <property type="component" value="Unassembled WGS sequence"/>
</dbReference>
<name>A0A840A5X0_9PROT</name>
<evidence type="ECO:0000313" key="3">
    <source>
        <dbReference type="Proteomes" id="UP000553193"/>
    </source>
</evidence>
<reference evidence="2 3" key="1">
    <citation type="submission" date="2020-08" db="EMBL/GenBank/DDBJ databases">
        <title>Genomic Encyclopedia of Type Strains, Phase IV (KMG-IV): sequencing the most valuable type-strain genomes for metagenomic binning, comparative biology and taxonomic classification.</title>
        <authorList>
            <person name="Goeker M."/>
        </authorList>
    </citation>
    <scope>NUCLEOTIDE SEQUENCE [LARGE SCALE GENOMIC DNA]</scope>
    <source>
        <strain evidence="2 3">DSM 19979</strain>
    </source>
</reference>
<comment type="caution">
    <text evidence="2">The sequence shown here is derived from an EMBL/GenBank/DDBJ whole genome shotgun (WGS) entry which is preliminary data.</text>
</comment>
<dbReference type="RefSeq" id="WP_184381863.1">
    <property type="nucleotide sequence ID" value="NZ_JACIDJ010000001.1"/>
</dbReference>
<keyword evidence="1" id="KW-0732">Signal</keyword>
<dbReference type="EMBL" id="JACIDJ010000001">
    <property type="protein sequence ID" value="MBB3896909.1"/>
    <property type="molecule type" value="Genomic_DNA"/>
</dbReference>
<proteinExistence type="predicted"/>
<keyword evidence="3" id="KW-1185">Reference proteome</keyword>
<evidence type="ECO:0000256" key="1">
    <source>
        <dbReference type="SAM" id="SignalP"/>
    </source>
</evidence>
<organism evidence="2 3">
    <name type="scientific">Roseococcus suduntuyensis</name>
    <dbReference type="NCBI Taxonomy" id="455361"/>
    <lineage>
        <taxon>Bacteria</taxon>
        <taxon>Pseudomonadati</taxon>
        <taxon>Pseudomonadota</taxon>
        <taxon>Alphaproteobacteria</taxon>
        <taxon>Acetobacterales</taxon>
        <taxon>Roseomonadaceae</taxon>
        <taxon>Roseococcus</taxon>
    </lineage>
</organism>
<evidence type="ECO:0000313" key="2">
    <source>
        <dbReference type="EMBL" id="MBB3896909.1"/>
    </source>
</evidence>